<sequence>MLSGAPYGYRYVGKLAGGGQARFEVHDEHAAVVRQIFAWVGVDGHSIGDVCRRLQEQKVPSPKGKAFWDRTTVWGMLRNPAYVGRAEFGKTRVGAARPKLRPQRGRAAHARRTGSTDQAAADERVPIPVPAVVDEAVFAAVAEQLAANRKRRRESHRGATYLLQGLVVCGGCGYAFYGKPLSRSRKGTTRQDAYDRCIGTDAYRFGGTRVCENKQRRADVLDKVVWDDVCALLADPDRVRREYEVRRSQTRAKGTRASDRVGQLIAQVKRGIGRLIDAYEEGLLDKAEFEPRVREAKGRLTKLQGEAETAAKRESEDAEVAAAIGQLEGFADRVRSGLQSADWNARREILRALVKRVEVGTDAVKIVYKVDPRPFDQGPEAYGSLVFRGGFGKLRTTFSYRSAGRPQRVRSFFCTSVSGDNSTYC</sequence>
<dbReference type="PANTHER" id="PTHR30461:SF23">
    <property type="entry name" value="DNA RECOMBINASE-RELATED"/>
    <property type="match status" value="1"/>
</dbReference>
<dbReference type="PROSITE" id="PS51737">
    <property type="entry name" value="RECOMBINASE_DNA_BIND"/>
    <property type="match status" value="1"/>
</dbReference>
<dbReference type="InterPro" id="IPR011109">
    <property type="entry name" value="DNA_bind_recombinase_dom"/>
</dbReference>
<dbReference type="AlphaFoldDB" id="A0A225DAU8"/>
<feature type="compositionally biased region" description="Basic residues" evidence="1">
    <location>
        <begin position="99"/>
        <end position="112"/>
    </location>
</feature>
<dbReference type="InterPro" id="IPR050639">
    <property type="entry name" value="SSR_resolvase"/>
</dbReference>
<evidence type="ECO:0000313" key="4">
    <source>
        <dbReference type="Proteomes" id="UP000214646"/>
    </source>
</evidence>
<dbReference type="Proteomes" id="UP000214646">
    <property type="component" value="Unassembled WGS sequence"/>
</dbReference>
<dbReference type="Pfam" id="PF07508">
    <property type="entry name" value="Recombinase"/>
    <property type="match status" value="1"/>
</dbReference>
<dbReference type="PANTHER" id="PTHR30461">
    <property type="entry name" value="DNA-INVERTASE FROM LAMBDOID PROPHAGE"/>
    <property type="match status" value="1"/>
</dbReference>
<dbReference type="GO" id="GO:0003677">
    <property type="term" value="F:DNA binding"/>
    <property type="evidence" value="ECO:0007669"/>
    <property type="project" value="InterPro"/>
</dbReference>
<dbReference type="Pfam" id="PF13408">
    <property type="entry name" value="Zn_ribbon_recom"/>
    <property type="match status" value="1"/>
</dbReference>
<proteinExistence type="predicted"/>
<evidence type="ECO:0000259" key="2">
    <source>
        <dbReference type="PROSITE" id="PS51737"/>
    </source>
</evidence>
<name>A0A225DAU8_9BACT</name>
<dbReference type="InterPro" id="IPR025827">
    <property type="entry name" value="Zn_ribbon_recom_dom"/>
</dbReference>
<dbReference type="Gene3D" id="3.90.1750.20">
    <property type="entry name" value="Putative Large Serine Recombinase, Chain B, Domain 2"/>
    <property type="match status" value="1"/>
</dbReference>
<comment type="caution">
    <text evidence="3">The sequence shown here is derived from an EMBL/GenBank/DDBJ whole genome shotgun (WGS) entry which is preliminary data.</text>
</comment>
<feature type="region of interest" description="Disordered" evidence="1">
    <location>
        <begin position="99"/>
        <end position="120"/>
    </location>
</feature>
<evidence type="ECO:0000256" key="1">
    <source>
        <dbReference type="SAM" id="MobiDB-lite"/>
    </source>
</evidence>
<organism evidence="3 4">
    <name type="scientific">Fimbriiglobus ruber</name>
    <dbReference type="NCBI Taxonomy" id="1908690"/>
    <lineage>
        <taxon>Bacteria</taxon>
        <taxon>Pseudomonadati</taxon>
        <taxon>Planctomycetota</taxon>
        <taxon>Planctomycetia</taxon>
        <taxon>Gemmatales</taxon>
        <taxon>Gemmataceae</taxon>
        <taxon>Fimbriiglobus</taxon>
    </lineage>
</organism>
<dbReference type="GO" id="GO:0000150">
    <property type="term" value="F:DNA strand exchange activity"/>
    <property type="evidence" value="ECO:0007669"/>
    <property type="project" value="InterPro"/>
</dbReference>
<dbReference type="EMBL" id="NIDE01000017">
    <property type="protein sequence ID" value="OWK35668.1"/>
    <property type="molecule type" value="Genomic_DNA"/>
</dbReference>
<reference evidence="4" key="1">
    <citation type="submission" date="2017-06" db="EMBL/GenBank/DDBJ databases">
        <title>Genome analysis of Fimbriiglobus ruber SP5, the first member of the order Planctomycetales with confirmed chitinolytic capability.</title>
        <authorList>
            <person name="Ravin N.V."/>
            <person name="Rakitin A.L."/>
            <person name="Ivanova A.A."/>
            <person name="Beletsky A.V."/>
            <person name="Kulichevskaya I.S."/>
            <person name="Mardanov A.V."/>
            <person name="Dedysh S.N."/>
        </authorList>
    </citation>
    <scope>NUCLEOTIDE SEQUENCE [LARGE SCALE GENOMIC DNA]</scope>
    <source>
        <strain evidence="4">SP5</strain>
    </source>
</reference>
<evidence type="ECO:0000313" key="3">
    <source>
        <dbReference type="EMBL" id="OWK35668.1"/>
    </source>
</evidence>
<gene>
    <name evidence="3" type="ORF">FRUB_08231</name>
</gene>
<dbReference type="InterPro" id="IPR038109">
    <property type="entry name" value="DNA_bind_recomb_sf"/>
</dbReference>
<protein>
    <submittedName>
        <fullName evidence="3">DNA invertase</fullName>
    </submittedName>
</protein>
<accession>A0A225DAU8</accession>
<feature type="domain" description="Recombinase" evidence="2">
    <location>
        <begin position="6"/>
        <end position="151"/>
    </location>
</feature>
<keyword evidence="4" id="KW-1185">Reference proteome</keyword>